<dbReference type="EMBL" id="CM042021">
    <property type="protein sequence ID" value="KAI3820196.1"/>
    <property type="molecule type" value="Genomic_DNA"/>
</dbReference>
<evidence type="ECO:0000313" key="2">
    <source>
        <dbReference type="Proteomes" id="UP001056120"/>
    </source>
</evidence>
<keyword evidence="2" id="KW-1185">Reference proteome</keyword>
<evidence type="ECO:0000313" key="1">
    <source>
        <dbReference type="EMBL" id="KAI3820196.1"/>
    </source>
</evidence>
<reference evidence="2" key="1">
    <citation type="journal article" date="2022" name="Mol. Ecol. Resour.">
        <title>The genomes of chicory, endive, great burdock and yacon provide insights into Asteraceae palaeo-polyploidization history and plant inulin production.</title>
        <authorList>
            <person name="Fan W."/>
            <person name="Wang S."/>
            <person name="Wang H."/>
            <person name="Wang A."/>
            <person name="Jiang F."/>
            <person name="Liu H."/>
            <person name="Zhao H."/>
            <person name="Xu D."/>
            <person name="Zhang Y."/>
        </authorList>
    </citation>
    <scope>NUCLEOTIDE SEQUENCE [LARGE SCALE GENOMIC DNA]</scope>
    <source>
        <strain evidence="2">cv. Yunnan</strain>
    </source>
</reference>
<name>A0ACB9JKF9_9ASTR</name>
<comment type="caution">
    <text evidence="1">The sequence shown here is derived from an EMBL/GenBank/DDBJ whole genome shotgun (WGS) entry which is preliminary data.</text>
</comment>
<protein>
    <submittedName>
        <fullName evidence="1">Uncharacterized protein</fullName>
    </submittedName>
</protein>
<sequence>MTARSGENNHSGHVVDETNYAGQSIEEANMQSNLHGDVPEPDDTTIPSTGCFFQGITHVQEQGNQKLAQIIYPDKWEDIGGEEGCIEEWEVIMNRNKECLDKENYQGIDELRKRMQTRWNREADDLETKFSNKNNMAIMGLEKWIGSHTNLCRMEKRKTRDQQGQQQVRFDMGHGECDINVCPFGRNKKVTKSKKDAQSMADGGERTNSKETLDEGGIRKHWRIWSSKNRKPKKNMPKSKYQFQQEFIPRKLTQDLILINEFNFGTGIGKEILEADKGKLRIFNNPRLRKIKEKEARLLEIAKSINATSENSKLINSIMGLTRSRLTRFLARMNEAGHVMIDENMIESGRETKQVDEDGFTLVQRRKGTSQGHSASQGSRKTNSTSTSLNIMRGNTDYRRHVQMQRNNHQTDMRNRNVTIGGKPMDIPDSSRANEHTNPTIAKPRNQEGNERQGIFSPSGTMGTDSAKGMQRNGHPNVTVTETSNRFMLLDEDGHELEGDMGIVRKDNREDIGLVDMNARWARKQERNLNISYSQTLNQDQRIEAKKACFSWASYVREEELDSDDTNAAINGQHCEEVDSESDATATFMKDDNFIQYQAPSEGVNIVEGVDQVQMDMDIVQAENIGLEINGA</sequence>
<organism evidence="1 2">
    <name type="scientific">Smallanthus sonchifolius</name>
    <dbReference type="NCBI Taxonomy" id="185202"/>
    <lineage>
        <taxon>Eukaryota</taxon>
        <taxon>Viridiplantae</taxon>
        <taxon>Streptophyta</taxon>
        <taxon>Embryophyta</taxon>
        <taxon>Tracheophyta</taxon>
        <taxon>Spermatophyta</taxon>
        <taxon>Magnoliopsida</taxon>
        <taxon>eudicotyledons</taxon>
        <taxon>Gunneridae</taxon>
        <taxon>Pentapetalae</taxon>
        <taxon>asterids</taxon>
        <taxon>campanulids</taxon>
        <taxon>Asterales</taxon>
        <taxon>Asteraceae</taxon>
        <taxon>Asteroideae</taxon>
        <taxon>Heliantheae alliance</taxon>
        <taxon>Millerieae</taxon>
        <taxon>Smallanthus</taxon>
    </lineage>
</organism>
<gene>
    <name evidence="1" type="ORF">L1987_14054</name>
</gene>
<dbReference type="Proteomes" id="UP001056120">
    <property type="component" value="Linkage Group LG04"/>
</dbReference>
<accession>A0ACB9JKF9</accession>
<reference evidence="1 2" key="2">
    <citation type="journal article" date="2022" name="Mol. Ecol. Resour.">
        <title>The genomes of chicory, endive, great burdock and yacon provide insights into Asteraceae paleo-polyploidization history and plant inulin production.</title>
        <authorList>
            <person name="Fan W."/>
            <person name="Wang S."/>
            <person name="Wang H."/>
            <person name="Wang A."/>
            <person name="Jiang F."/>
            <person name="Liu H."/>
            <person name="Zhao H."/>
            <person name="Xu D."/>
            <person name="Zhang Y."/>
        </authorList>
    </citation>
    <scope>NUCLEOTIDE SEQUENCE [LARGE SCALE GENOMIC DNA]</scope>
    <source>
        <strain evidence="2">cv. Yunnan</strain>
        <tissue evidence="1">Leaves</tissue>
    </source>
</reference>
<proteinExistence type="predicted"/>